<dbReference type="Gene3D" id="3.30.420.10">
    <property type="entry name" value="Ribonuclease H-like superfamily/Ribonuclease H"/>
    <property type="match status" value="1"/>
</dbReference>
<evidence type="ECO:0000313" key="15">
    <source>
        <dbReference type="Proteomes" id="UP000310639"/>
    </source>
</evidence>
<keyword evidence="3 11" id="KW-0548">Nucleotidyltransferase</keyword>
<dbReference type="CDD" id="cd09859">
    <property type="entry name" value="PIN_53EXO"/>
    <property type="match status" value="1"/>
</dbReference>
<protein>
    <recommendedName>
        <fullName evidence="10 11">DNA polymerase I</fullName>
        <ecNumber evidence="10 11">2.7.7.7</ecNumber>
    </recommendedName>
</protein>
<reference evidence="14 15" key="1">
    <citation type="submission" date="2019-04" db="EMBL/GenBank/DDBJ databases">
        <title>Saccharibacteria TM7 genomes.</title>
        <authorList>
            <person name="Bor B."/>
            <person name="He X."/>
            <person name="Chen T."/>
            <person name="Dewhirst F.E."/>
        </authorList>
    </citation>
    <scope>NUCLEOTIDE SEQUENCE [LARGE SCALE GENOMIC DNA]</scope>
    <source>
        <strain evidence="14 15">BB001</strain>
    </source>
</reference>
<organism evidence="14 15">
    <name type="scientific">Candidatus Nanosynbacter featherlites</name>
    <dbReference type="NCBI Taxonomy" id="2572088"/>
    <lineage>
        <taxon>Bacteria</taxon>
        <taxon>Candidatus Saccharimonadota</taxon>
        <taxon>Candidatus Saccharimonadia</taxon>
        <taxon>Candidatus Nanosynbacterales</taxon>
        <taxon>Candidatus Nanosynbacteraceae</taxon>
        <taxon>Candidatus Nanosynbacter</taxon>
    </lineage>
</organism>
<dbReference type="FunFam" id="1.10.150.20:FF:000003">
    <property type="entry name" value="DNA polymerase I"/>
    <property type="match status" value="1"/>
</dbReference>
<dbReference type="EC" id="2.7.7.7" evidence="10 11"/>
<dbReference type="Gene3D" id="3.40.50.1010">
    <property type="entry name" value="5'-nuclease"/>
    <property type="match status" value="1"/>
</dbReference>
<evidence type="ECO:0000256" key="4">
    <source>
        <dbReference type="ARBA" id="ARBA00022705"/>
    </source>
</evidence>
<evidence type="ECO:0000256" key="10">
    <source>
        <dbReference type="NCBIfam" id="TIGR00593"/>
    </source>
</evidence>
<evidence type="ECO:0000256" key="3">
    <source>
        <dbReference type="ARBA" id="ARBA00022695"/>
    </source>
</evidence>
<dbReference type="GO" id="GO:0006261">
    <property type="term" value="P:DNA-templated DNA replication"/>
    <property type="evidence" value="ECO:0007669"/>
    <property type="project" value="UniProtKB-UniRule"/>
</dbReference>
<dbReference type="SMART" id="SM00279">
    <property type="entry name" value="HhH2"/>
    <property type="match status" value="1"/>
</dbReference>
<keyword evidence="8 11" id="KW-0234">DNA repair</keyword>
<dbReference type="FunFam" id="1.10.150.20:FF:000002">
    <property type="entry name" value="DNA polymerase I"/>
    <property type="match status" value="1"/>
</dbReference>
<evidence type="ECO:0000259" key="13">
    <source>
        <dbReference type="SMART" id="SM00482"/>
    </source>
</evidence>
<dbReference type="PANTHER" id="PTHR10133:SF27">
    <property type="entry name" value="DNA POLYMERASE NU"/>
    <property type="match status" value="1"/>
</dbReference>
<dbReference type="NCBIfam" id="TIGR00593">
    <property type="entry name" value="pola"/>
    <property type="match status" value="1"/>
</dbReference>
<dbReference type="PANTHER" id="PTHR10133">
    <property type="entry name" value="DNA POLYMERASE I"/>
    <property type="match status" value="1"/>
</dbReference>
<dbReference type="InterPro" id="IPR020045">
    <property type="entry name" value="DNA_polI_H3TH"/>
</dbReference>
<dbReference type="CDD" id="cd09898">
    <property type="entry name" value="H3TH_53EXO"/>
    <property type="match status" value="1"/>
</dbReference>
<gene>
    <name evidence="11 14" type="primary">polA</name>
    <name evidence="14" type="ORF">FBF37_00280</name>
</gene>
<evidence type="ECO:0000256" key="9">
    <source>
        <dbReference type="ARBA" id="ARBA00049244"/>
    </source>
</evidence>
<keyword evidence="6 11" id="KW-0239">DNA-directed DNA polymerase</keyword>
<dbReference type="InterPro" id="IPR018320">
    <property type="entry name" value="DNA_polymerase_1"/>
</dbReference>
<dbReference type="SMART" id="SM00482">
    <property type="entry name" value="POLAc"/>
    <property type="match status" value="1"/>
</dbReference>
<keyword evidence="5 11" id="KW-0227">DNA damage</keyword>
<dbReference type="Pfam" id="PF00476">
    <property type="entry name" value="DNA_pol_A"/>
    <property type="match status" value="1"/>
</dbReference>
<dbReference type="GO" id="GO:0006302">
    <property type="term" value="P:double-strand break repair"/>
    <property type="evidence" value="ECO:0007669"/>
    <property type="project" value="TreeGrafter"/>
</dbReference>
<name>A0A4P9A2D0_9BACT</name>
<dbReference type="Pfam" id="PF01367">
    <property type="entry name" value="5_3_exonuc"/>
    <property type="match status" value="1"/>
</dbReference>
<evidence type="ECO:0000256" key="11">
    <source>
        <dbReference type="RuleBase" id="RU004460"/>
    </source>
</evidence>
<feature type="domain" description="DNA-directed DNA polymerase family A palm" evidence="13">
    <location>
        <begin position="605"/>
        <end position="808"/>
    </location>
</feature>
<dbReference type="AlphaFoldDB" id="A0A4P9A2D0"/>
<dbReference type="Gene3D" id="1.10.150.20">
    <property type="entry name" value="5' to 3' exonuclease, C-terminal subdomain"/>
    <property type="match status" value="2"/>
</dbReference>
<dbReference type="CDD" id="cd08637">
    <property type="entry name" value="DNA_pol_A_pol_I_C"/>
    <property type="match status" value="1"/>
</dbReference>
<dbReference type="InterPro" id="IPR008918">
    <property type="entry name" value="HhH2"/>
</dbReference>
<keyword evidence="7 11" id="KW-0238">DNA-binding</keyword>
<dbReference type="GO" id="GO:0003887">
    <property type="term" value="F:DNA-directed DNA polymerase activity"/>
    <property type="evidence" value="ECO:0007669"/>
    <property type="project" value="UniProtKB-UniRule"/>
</dbReference>
<dbReference type="InterPro" id="IPR036279">
    <property type="entry name" value="5-3_exonuclease_C_sf"/>
</dbReference>
<dbReference type="InterPro" id="IPR043502">
    <property type="entry name" value="DNA/RNA_pol_sf"/>
</dbReference>
<evidence type="ECO:0000256" key="2">
    <source>
        <dbReference type="ARBA" id="ARBA00022679"/>
    </source>
</evidence>
<dbReference type="InterPro" id="IPR036397">
    <property type="entry name" value="RNaseH_sf"/>
</dbReference>
<evidence type="ECO:0000256" key="1">
    <source>
        <dbReference type="ARBA" id="ARBA00007705"/>
    </source>
</evidence>
<keyword evidence="2 11" id="KW-0808">Transferase</keyword>
<keyword evidence="11" id="KW-0378">Hydrolase</keyword>
<sequence length="844" mass="94973">MKRLAVIDGKSVFYRGYYAMPGLSTADGTPTGGVYGFVSLAIELIKKLEPDYVAVAWDKRGTNIRKRRELYPEYKAGRKPAPDDFYQQIPILHELLDAFGWPLYELDDYEADDIMGAFARQAEARGVQTCLLTSDLDALQLVSPLTKVYAMKNGLRNIEEFTAEYFEQKYGIRTDQFLDLKALKGDASDNLPGVPGVGEKTAVKLLQSYDTLDGVYAHLDEQKGALRTKLESGRESAYLTKQVAEIWTDAPVELDWEVADVNDCDFAQVAEILRKLEFHSLIGRLPRTMQAVDEVAETVELKLPRVENLPAEPLFETENIIYIDSSDPDIVYINSKPGVAWRAKISEIGQHIWQLLAQGVVIAADVKELYHALDDHGVTVRFHEVWDVGQAAFLIDPLRRDRSLMALAGDFSEDNSPARQLARLHQIYRQQQDYMATHQQIARVLREFDFPVIWPLFQMERRGMKLDTALLEHMGQELAAEVSQLEQQMYTMAGREFNAASPAQLSEVLFTKLQLPTTGIKKGKTGYSTGLKELDKLRGQHPIIELIERYRELTKLISTYIEALPKLVAEDGRIHTTFNQDVTSTGRLSSTNPNLQNIPVRTELGRKIRQAFVPSEGKVFVGADYSQFELRLAAVLAGDEQLINDFNSDVDIHTKTAAETYGVPMAEVTKLQRRAAKVINFGVLYGMSPHGLAAATGMTFTEAKQFIEHYFAVRQPIRHYLDTILVQAREQGFVETYFGRRRPTPDVKSSNFMVRSAAERAAMNMPIQGTEADLMKLAMIRLEDKLAGLAEPVLQVHDSILVECAPEDAERVGGIMRAEMEGVCPELSIRLKVDVQIGKNWEET</sequence>
<dbReference type="OrthoDB" id="9806424at2"/>
<dbReference type="InterPro" id="IPR002421">
    <property type="entry name" value="5-3_exonuclease"/>
</dbReference>
<dbReference type="GO" id="GO:0008409">
    <property type="term" value="F:5'-3' exonuclease activity"/>
    <property type="evidence" value="ECO:0007669"/>
    <property type="project" value="UniProtKB-UniRule"/>
</dbReference>
<keyword evidence="15" id="KW-1185">Reference proteome</keyword>
<evidence type="ECO:0000256" key="7">
    <source>
        <dbReference type="ARBA" id="ARBA00023125"/>
    </source>
</evidence>
<comment type="similarity">
    <text evidence="1 11">Belongs to the DNA polymerase type-A family.</text>
</comment>
<evidence type="ECO:0000256" key="6">
    <source>
        <dbReference type="ARBA" id="ARBA00022932"/>
    </source>
</evidence>
<dbReference type="RefSeq" id="WP_138078368.1">
    <property type="nucleotide sequence ID" value="NZ_CP040004.1"/>
</dbReference>
<dbReference type="GO" id="GO:0003677">
    <property type="term" value="F:DNA binding"/>
    <property type="evidence" value="ECO:0007669"/>
    <property type="project" value="UniProtKB-UniRule"/>
</dbReference>
<feature type="domain" description="5'-3' exonuclease" evidence="12">
    <location>
        <begin position="2"/>
        <end position="262"/>
    </location>
</feature>
<dbReference type="EMBL" id="CP040004">
    <property type="protein sequence ID" value="QCT41922.1"/>
    <property type="molecule type" value="Genomic_DNA"/>
</dbReference>
<dbReference type="InterPro" id="IPR020046">
    <property type="entry name" value="5-3_exonucl_a-hlix_arch_N"/>
</dbReference>
<dbReference type="SUPFAM" id="SSF47807">
    <property type="entry name" value="5' to 3' exonuclease, C-terminal subdomain"/>
    <property type="match status" value="1"/>
</dbReference>
<proteinExistence type="inferred from homology"/>
<accession>A0A4P9A2D0</accession>
<keyword evidence="4 11" id="KW-0235">DNA replication</keyword>
<keyword evidence="11" id="KW-0269">Exonuclease</keyword>
<comment type="catalytic activity">
    <reaction evidence="9 11">
        <text>DNA(n) + a 2'-deoxyribonucleoside 5'-triphosphate = DNA(n+1) + diphosphate</text>
        <dbReference type="Rhea" id="RHEA:22508"/>
        <dbReference type="Rhea" id="RHEA-COMP:17339"/>
        <dbReference type="Rhea" id="RHEA-COMP:17340"/>
        <dbReference type="ChEBI" id="CHEBI:33019"/>
        <dbReference type="ChEBI" id="CHEBI:61560"/>
        <dbReference type="ChEBI" id="CHEBI:173112"/>
        <dbReference type="EC" id="2.7.7.7"/>
    </reaction>
</comment>
<comment type="function">
    <text evidence="11">In addition to polymerase activity, this DNA polymerase exhibits 5'-3' exonuclease activity.</text>
</comment>
<dbReference type="InterPro" id="IPR019760">
    <property type="entry name" value="DNA-dir_DNA_pol_A_CS"/>
</dbReference>
<dbReference type="Pfam" id="PF02739">
    <property type="entry name" value="5_3_exonuc_N"/>
    <property type="match status" value="1"/>
</dbReference>
<dbReference type="InterPro" id="IPR001098">
    <property type="entry name" value="DNA-dir_DNA_pol_A_palm_dom"/>
</dbReference>
<dbReference type="PROSITE" id="PS00447">
    <property type="entry name" value="DNA_POLYMERASE_A"/>
    <property type="match status" value="1"/>
</dbReference>
<evidence type="ECO:0000259" key="12">
    <source>
        <dbReference type="SMART" id="SM00475"/>
    </source>
</evidence>
<dbReference type="NCBIfam" id="NF004397">
    <property type="entry name" value="PRK05755.1"/>
    <property type="match status" value="1"/>
</dbReference>
<dbReference type="SUPFAM" id="SSF88723">
    <property type="entry name" value="PIN domain-like"/>
    <property type="match status" value="1"/>
</dbReference>
<evidence type="ECO:0000256" key="5">
    <source>
        <dbReference type="ARBA" id="ARBA00022763"/>
    </source>
</evidence>
<dbReference type="InterPro" id="IPR002298">
    <property type="entry name" value="DNA_polymerase_A"/>
</dbReference>
<evidence type="ECO:0000256" key="8">
    <source>
        <dbReference type="ARBA" id="ARBA00023204"/>
    </source>
</evidence>
<dbReference type="SUPFAM" id="SSF56672">
    <property type="entry name" value="DNA/RNA polymerases"/>
    <property type="match status" value="1"/>
</dbReference>
<evidence type="ECO:0000313" key="14">
    <source>
        <dbReference type="EMBL" id="QCT41922.1"/>
    </source>
</evidence>
<dbReference type="PRINTS" id="PR00868">
    <property type="entry name" value="DNAPOLI"/>
</dbReference>
<dbReference type="KEGG" id="nft:FBF37_00280"/>
<dbReference type="InterPro" id="IPR029060">
    <property type="entry name" value="PIN-like_dom_sf"/>
</dbReference>
<keyword evidence="11" id="KW-0540">Nuclease</keyword>
<dbReference type="Gene3D" id="1.20.1060.10">
    <property type="entry name" value="Taq DNA Polymerase, Chain T, domain 4"/>
    <property type="match status" value="1"/>
</dbReference>
<dbReference type="Gene3D" id="3.30.70.370">
    <property type="match status" value="1"/>
</dbReference>
<dbReference type="Proteomes" id="UP000310639">
    <property type="component" value="Chromosome"/>
</dbReference>
<dbReference type="SMART" id="SM00475">
    <property type="entry name" value="53EXOc"/>
    <property type="match status" value="1"/>
</dbReference>
<dbReference type="FunFam" id="1.20.1060.10:FF:000001">
    <property type="entry name" value="DNA polymerase I"/>
    <property type="match status" value="1"/>
</dbReference>